<gene>
    <name evidence="1" type="ORF">RFH988_LOCUS5712</name>
    <name evidence="2" type="ORF">SEV965_LOCUS37365</name>
</gene>
<evidence type="ECO:0000313" key="2">
    <source>
        <dbReference type="EMBL" id="CAF1527875.1"/>
    </source>
</evidence>
<comment type="caution">
    <text evidence="1">The sequence shown here is derived from an EMBL/GenBank/DDBJ whole genome shotgun (WGS) entry which is preliminary data.</text>
</comment>
<organism evidence="1 3">
    <name type="scientific">Rotaria sordida</name>
    <dbReference type="NCBI Taxonomy" id="392033"/>
    <lineage>
        <taxon>Eukaryota</taxon>
        <taxon>Metazoa</taxon>
        <taxon>Spiralia</taxon>
        <taxon>Gnathifera</taxon>
        <taxon>Rotifera</taxon>
        <taxon>Eurotatoria</taxon>
        <taxon>Bdelloidea</taxon>
        <taxon>Philodinida</taxon>
        <taxon>Philodinidae</taxon>
        <taxon>Rotaria</taxon>
    </lineage>
</organism>
<evidence type="ECO:0000313" key="1">
    <source>
        <dbReference type="EMBL" id="CAF0836392.1"/>
    </source>
</evidence>
<dbReference type="EMBL" id="CAJNOU010007645">
    <property type="protein sequence ID" value="CAF1527875.1"/>
    <property type="molecule type" value="Genomic_DNA"/>
</dbReference>
<dbReference type="EMBL" id="CAJNOO010000164">
    <property type="protein sequence ID" value="CAF0836392.1"/>
    <property type="molecule type" value="Genomic_DNA"/>
</dbReference>
<dbReference type="Proteomes" id="UP000663889">
    <property type="component" value="Unassembled WGS sequence"/>
</dbReference>
<reference evidence="1" key="1">
    <citation type="submission" date="2021-02" db="EMBL/GenBank/DDBJ databases">
        <authorList>
            <person name="Nowell W R."/>
        </authorList>
    </citation>
    <scope>NUCLEOTIDE SEQUENCE</scope>
</reference>
<protein>
    <submittedName>
        <fullName evidence="1">Uncharacterized protein</fullName>
    </submittedName>
</protein>
<accession>A0A813V433</accession>
<dbReference type="OrthoDB" id="10035013at2759"/>
<dbReference type="Proteomes" id="UP000663882">
    <property type="component" value="Unassembled WGS sequence"/>
</dbReference>
<proteinExistence type="predicted"/>
<evidence type="ECO:0000313" key="3">
    <source>
        <dbReference type="Proteomes" id="UP000663882"/>
    </source>
</evidence>
<sequence length="171" mass="19856">MSTFFSILDHTHNAHVQFNVFKYILHELEIVSKSNNYLITFDLLLNVIERSLSTTKYSLPPITISDSSLSTSPIVIPKAARLPPPVSFSLIVQQVYYNGIETNHYHSHDNTLNSIRHRKKNYYTKTIRAMKRFEIERNLSIQTCDTIDRVKAYLGDCLVEMKNKQCSYCLH</sequence>
<dbReference type="AlphaFoldDB" id="A0A813V433"/>
<name>A0A813V433_9BILA</name>